<reference evidence="3" key="3">
    <citation type="submission" date="2015-06" db="UniProtKB">
        <authorList>
            <consortium name="EnsemblMetazoa"/>
        </authorList>
    </citation>
    <scope>IDENTIFICATION</scope>
</reference>
<protein>
    <submittedName>
        <fullName evidence="2 3">Uncharacterized protein</fullName>
    </submittedName>
</protein>
<dbReference type="EMBL" id="AMQN01018602">
    <property type="status" value="NOT_ANNOTATED_CDS"/>
    <property type="molecule type" value="Genomic_DNA"/>
</dbReference>
<reference evidence="4" key="1">
    <citation type="submission" date="2012-12" db="EMBL/GenBank/DDBJ databases">
        <authorList>
            <person name="Hellsten U."/>
            <person name="Grimwood J."/>
            <person name="Chapman J.A."/>
            <person name="Shapiro H."/>
            <person name="Aerts A."/>
            <person name="Otillar R.P."/>
            <person name="Terry A.Y."/>
            <person name="Boore J.L."/>
            <person name="Simakov O."/>
            <person name="Marletaz F."/>
            <person name="Cho S.-J."/>
            <person name="Edsinger-Gonzales E."/>
            <person name="Havlak P."/>
            <person name="Kuo D.-H."/>
            <person name="Larsson T."/>
            <person name="Lv J."/>
            <person name="Arendt D."/>
            <person name="Savage R."/>
            <person name="Osoegawa K."/>
            <person name="de Jong P."/>
            <person name="Lindberg D.R."/>
            <person name="Seaver E.C."/>
            <person name="Weisblat D.A."/>
            <person name="Putnam N.H."/>
            <person name="Grigoriev I.V."/>
            <person name="Rokhsar D.S."/>
        </authorList>
    </citation>
    <scope>NUCLEOTIDE SEQUENCE</scope>
    <source>
        <strain evidence="4">I ESC-2004</strain>
    </source>
</reference>
<keyword evidence="4" id="KW-1185">Reference proteome</keyword>
<dbReference type="EMBL" id="KB294607">
    <property type="protein sequence ID" value="ELU14324.1"/>
    <property type="molecule type" value="Genomic_DNA"/>
</dbReference>
<evidence type="ECO:0000256" key="1">
    <source>
        <dbReference type="SAM" id="MobiDB-lite"/>
    </source>
</evidence>
<feature type="compositionally biased region" description="Polar residues" evidence="1">
    <location>
        <begin position="113"/>
        <end position="124"/>
    </location>
</feature>
<dbReference type="HOGENOM" id="CLU_1016502_0_0_1"/>
<dbReference type="EnsemblMetazoa" id="CapteT217059">
    <property type="protein sequence ID" value="CapteP217059"/>
    <property type="gene ID" value="CapteG217059"/>
</dbReference>
<evidence type="ECO:0000313" key="4">
    <source>
        <dbReference type="Proteomes" id="UP000014760"/>
    </source>
</evidence>
<sequence>MIGSDAQLFNTIEKRQNRPPRSTLEPPAMNVNRERDVSWGNPATHLGGCWAPHSTTDSHDWRLTQPVRRSAAPTTQSHPSAANPRLPKFTGKPSTTLSSMQLRAAQGEAAYTFQRSTGTSSTAQAAPRRAAGDGGVPARVCLTGPAAARDAHSSLVTEAVESMAVDAFLRGCKEKLAAYSALNRELATVELAVNLVEGAVTNQQAVFVSTVPVSKLRQVLRFENPTQTQPMTTRLVQLQLDLEIARGACSIHIEKREKKKSQELRRIGLVDYDK</sequence>
<feature type="region of interest" description="Disordered" evidence="1">
    <location>
        <begin position="68"/>
        <end position="95"/>
    </location>
</feature>
<proteinExistence type="predicted"/>
<name>R7V6X8_CAPTE</name>
<organism evidence="2">
    <name type="scientific">Capitella teleta</name>
    <name type="common">Polychaete worm</name>
    <dbReference type="NCBI Taxonomy" id="283909"/>
    <lineage>
        <taxon>Eukaryota</taxon>
        <taxon>Metazoa</taxon>
        <taxon>Spiralia</taxon>
        <taxon>Lophotrochozoa</taxon>
        <taxon>Annelida</taxon>
        <taxon>Polychaeta</taxon>
        <taxon>Sedentaria</taxon>
        <taxon>Scolecida</taxon>
        <taxon>Capitellidae</taxon>
        <taxon>Capitella</taxon>
    </lineage>
</organism>
<reference evidence="2 4" key="2">
    <citation type="journal article" date="2013" name="Nature">
        <title>Insights into bilaterian evolution from three spiralian genomes.</title>
        <authorList>
            <person name="Simakov O."/>
            <person name="Marletaz F."/>
            <person name="Cho S.J."/>
            <person name="Edsinger-Gonzales E."/>
            <person name="Havlak P."/>
            <person name="Hellsten U."/>
            <person name="Kuo D.H."/>
            <person name="Larsson T."/>
            <person name="Lv J."/>
            <person name="Arendt D."/>
            <person name="Savage R."/>
            <person name="Osoegawa K."/>
            <person name="de Jong P."/>
            <person name="Grimwood J."/>
            <person name="Chapman J.A."/>
            <person name="Shapiro H."/>
            <person name="Aerts A."/>
            <person name="Otillar R.P."/>
            <person name="Terry A.Y."/>
            <person name="Boore J.L."/>
            <person name="Grigoriev I.V."/>
            <person name="Lindberg D.R."/>
            <person name="Seaver E.C."/>
            <person name="Weisblat D.A."/>
            <person name="Putnam N.H."/>
            <person name="Rokhsar D.S."/>
        </authorList>
    </citation>
    <scope>NUCLEOTIDE SEQUENCE</scope>
    <source>
        <strain evidence="2 4">I ESC-2004</strain>
    </source>
</reference>
<evidence type="ECO:0000313" key="2">
    <source>
        <dbReference type="EMBL" id="ELU14324.1"/>
    </source>
</evidence>
<feature type="region of interest" description="Disordered" evidence="1">
    <location>
        <begin position="113"/>
        <end position="136"/>
    </location>
</feature>
<dbReference type="AlphaFoldDB" id="R7V6X8"/>
<evidence type="ECO:0000313" key="3">
    <source>
        <dbReference type="EnsemblMetazoa" id="CapteP217059"/>
    </source>
</evidence>
<feature type="region of interest" description="Disordered" evidence="1">
    <location>
        <begin position="1"/>
        <end position="40"/>
    </location>
</feature>
<gene>
    <name evidence="2" type="ORF">CAPTEDRAFT_217059</name>
</gene>
<accession>R7V6X8</accession>
<dbReference type="Proteomes" id="UP000014760">
    <property type="component" value="Unassembled WGS sequence"/>
</dbReference>